<dbReference type="InterPro" id="IPR000719">
    <property type="entry name" value="Prot_kinase_dom"/>
</dbReference>
<dbReference type="InterPro" id="IPR047173">
    <property type="entry name" value="STRAD_A/B-like"/>
</dbReference>
<feature type="region of interest" description="Disordered" evidence="2">
    <location>
        <begin position="1"/>
        <end position="36"/>
    </location>
</feature>
<dbReference type="EMBL" id="JABTTQ020000010">
    <property type="protein sequence ID" value="KAK6148455.1"/>
    <property type="molecule type" value="Genomic_DNA"/>
</dbReference>
<dbReference type="PANTHER" id="PTHR48014">
    <property type="entry name" value="SERINE/THREONINE-PROTEIN KINASE FRAY2"/>
    <property type="match status" value="1"/>
</dbReference>
<evidence type="ECO:0000313" key="4">
    <source>
        <dbReference type="EMBL" id="KAK6148455.1"/>
    </source>
</evidence>
<comment type="similarity">
    <text evidence="1">Belongs to the protein kinase superfamily. STE Ser/Thr protein kinase family. STE20 subfamily.</text>
</comment>
<accession>A0ABR0WQX4</accession>
<gene>
    <name evidence="4" type="ORF">DH2020_019367</name>
</gene>
<evidence type="ECO:0000313" key="5">
    <source>
        <dbReference type="Proteomes" id="UP001318860"/>
    </source>
</evidence>
<name>A0ABR0WQX4_REHGL</name>
<dbReference type="PROSITE" id="PS50011">
    <property type="entry name" value="PROTEIN_KINASE_DOM"/>
    <property type="match status" value="1"/>
</dbReference>
<feature type="compositionally biased region" description="Acidic residues" evidence="2">
    <location>
        <begin position="21"/>
        <end position="31"/>
    </location>
</feature>
<dbReference type="Proteomes" id="UP001318860">
    <property type="component" value="Unassembled WGS sequence"/>
</dbReference>
<protein>
    <recommendedName>
        <fullName evidence="3">Protein kinase domain-containing protein</fullName>
    </recommendedName>
</protein>
<sequence length="425" mass="48562">MQENIVPEEENDQEQQVSLEIVDDEDQEPEAEQPPINPEIHEQQEDDIHDIHFQFPIDIRTLIPESHRTRTLEQMMKAEDDQRQRAHADITHDQTGDRFVLAYPIGTSSDGAVKVHRASYFPLDYDDYETIQLHQGFVSVKSIRADQESLNLRQRVQKNGLVPDHPSIVGIKCSFTYNANYYVVFPHMGLGSLRSIMLSRFRDGFPEDFIVVALQKAIKGLSFIHENGQVHGEISAGHIFFSVVPEIKIGFSATVYDEGPGRNDPSSSSSVPVSSVLEWAAAPEIYNNNNSEYTAKADIWMVGITALELAYGEMFTYMERSEFLSQIQKLAKKQRLPVKNQGEIIGKPKDNRKRNSVSLLWVKLKKNFKKRAFSRNFEEIVFKCLAMDPAKRPSADELLNMEIFSMENEKGEKYFQDLSTKLQVS</sequence>
<dbReference type="Pfam" id="PF00069">
    <property type="entry name" value="Pkinase"/>
    <property type="match status" value="1"/>
</dbReference>
<evidence type="ECO:0000256" key="2">
    <source>
        <dbReference type="SAM" id="MobiDB-lite"/>
    </source>
</evidence>
<keyword evidence="5" id="KW-1185">Reference proteome</keyword>
<organism evidence="4 5">
    <name type="scientific">Rehmannia glutinosa</name>
    <name type="common">Chinese foxglove</name>
    <dbReference type="NCBI Taxonomy" id="99300"/>
    <lineage>
        <taxon>Eukaryota</taxon>
        <taxon>Viridiplantae</taxon>
        <taxon>Streptophyta</taxon>
        <taxon>Embryophyta</taxon>
        <taxon>Tracheophyta</taxon>
        <taxon>Spermatophyta</taxon>
        <taxon>Magnoliopsida</taxon>
        <taxon>eudicotyledons</taxon>
        <taxon>Gunneridae</taxon>
        <taxon>Pentapetalae</taxon>
        <taxon>asterids</taxon>
        <taxon>lamiids</taxon>
        <taxon>Lamiales</taxon>
        <taxon>Orobanchaceae</taxon>
        <taxon>Rehmannieae</taxon>
        <taxon>Rehmannia</taxon>
    </lineage>
</organism>
<comment type="caution">
    <text evidence="4">The sequence shown here is derived from an EMBL/GenBank/DDBJ whole genome shotgun (WGS) entry which is preliminary data.</text>
</comment>
<dbReference type="Gene3D" id="1.10.510.10">
    <property type="entry name" value="Transferase(Phosphotransferase) domain 1"/>
    <property type="match status" value="1"/>
</dbReference>
<feature type="compositionally biased region" description="Acidic residues" evidence="2">
    <location>
        <begin position="1"/>
        <end position="13"/>
    </location>
</feature>
<evidence type="ECO:0000259" key="3">
    <source>
        <dbReference type="PROSITE" id="PS50011"/>
    </source>
</evidence>
<feature type="domain" description="Protein kinase" evidence="3">
    <location>
        <begin position="99"/>
        <end position="404"/>
    </location>
</feature>
<evidence type="ECO:0000256" key="1">
    <source>
        <dbReference type="ARBA" id="ARBA00008874"/>
    </source>
</evidence>
<reference evidence="4 5" key="1">
    <citation type="journal article" date="2021" name="Comput. Struct. Biotechnol. J.">
        <title>De novo genome assembly of the potent medicinal plant Rehmannia glutinosa using nanopore technology.</title>
        <authorList>
            <person name="Ma L."/>
            <person name="Dong C."/>
            <person name="Song C."/>
            <person name="Wang X."/>
            <person name="Zheng X."/>
            <person name="Niu Y."/>
            <person name="Chen S."/>
            <person name="Feng W."/>
        </authorList>
    </citation>
    <scope>NUCLEOTIDE SEQUENCE [LARGE SCALE GENOMIC DNA]</scope>
    <source>
        <strain evidence="4">DH-2019</strain>
    </source>
</reference>
<dbReference type="InterPro" id="IPR011009">
    <property type="entry name" value="Kinase-like_dom_sf"/>
</dbReference>
<proteinExistence type="inferred from homology"/>
<dbReference type="SUPFAM" id="SSF56112">
    <property type="entry name" value="Protein kinase-like (PK-like)"/>
    <property type="match status" value="1"/>
</dbReference>
<dbReference type="PANTHER" id="PTHR48014:SF3">
    <property type="entry name" value="PROTEIN KINASE DOMAIN-CONTAINING PROTEIN"/>
    <property type="match status" value="1"/>
</dbReference>